<evidence type="ECO:0000256" key="1">
    <source>
        <dbReference type="SAM" id="MobiDB-lite"/>
    </source>
</evidence>
<evidence type="ECO:0000313" key="2">
    <source>
        <dbReference type="EnsemblPlants" id="Zm00001eb248030_P001"/>
    </source>
</evidence>
<dbReference type="PANTHER" id="PTHR21514:SF0">
    <property type="entry name" value="AP-4 COMPLEX ACCESSORY SUBUNIT TEPSIN"/>
    <property type="match status" value="1"/>
</dbReference>
<reference evidence="3" key="1">
    <citation type="journal article" date="2009" name="Science">
        <title>The B73 maize genome: complexity, diversity, and dynamics.</title>
        <authorList>
            <person name="Schnable P.S."/>
            <person name="Ware D."/>
            <person name="Fulton R.S."/>
            <person name="Stein J.C."/>
            <person name="Wei F."/>
            <person name="Pasternak S."/>
            <person name="Liang C."/>
            <person name="Zhang J."/>
            <person name="Fulton L."/>
            <person name="Graves T.A."/>
            <person name="Minx P."/>
            <person name="Reily A.D."/>
            <person name="Courtney L."/>
            <person name="Kruchowski S.S."/>
            <person name="Tomlinson C."/>
            <person name="Strong C."/>
            <person name="Delehaunty K."/>
            <person name="Fronick C."/>
            <person name="Courtney B."/>
            <person name="Rock S.M."/>
            <person name="Belter E."/>
            <person name="Du F."/>
            <person name="Kim K."/>
            <person name="Abbott R.M."/>
            <person name="Cotton M."/>
            <person name="Levy A."/>
            <person name="Marchetto P."/>
            <person name="Ochoa K."/>
            <person name="Jackson S.M."/>
            <person name="Gillam B."/>
            <person name="Chen W."/>
            <person name="Yan L."/>
            <person name="Higginbotham J."/>
            <person name="Cardenas M."/>
            <person name="Waligorski J."/>
            <person name="Applebaum E."/>
            <person name="Phelps L."/>
            <person name="Falcone J."/>
            <person name="Kanchi K."/>
            <person name="Thane T."/>
            <person name="Scimone A."/>
            <person name="Thane N."/>
            <person name="Henke J."/>
            <person name="Wang T."/>
            <person name="Ruppert J."/>
            <person name="Shah N."/>
            <person name="Rotter K."/>
            <person name="Hodges J."/>
            <person name="Ingenthron E."/>
            <person name="Cordes M."/>
            <person name="Kohlberg S."/>
            <person name="Sgro J."/>
            <person name="Delgado B."/>
            <person name="Mead K."/>
            <person name="Chinwalla A."/>
            <person name="Leonard S."/>
            <person name="Crouse K."/>
            <person name="Collura K."/>
            <person name="Kudrna D."/>
            <person name="Currie J."/>
            <person name="He R."/>
            <person name="Angelova A."/>
            <person name="Rajasekar S."/>
            <person name="Mueller T."/>
            <person name="Lomeli R."/>
            <person name="Scara G."/>
            <person name="Ko A."/>
            <person name="Delaney K."/>
            <person name="Wissotski M."/>
            <person name="Lopez G."/>
            <person name="Campos D."/>
            <person name="Braidotti M."/>
            <person name="Ashley E."/>
            <person name="Golser W."/>
            <person name="Kim H."/>
            <person name="Lee S."/>
            <person name="Lin J."/>
            <person name="Dujmic Z."/>
            <person name="Kim W."/>
            <person name="Talag J."/>
            <person name="Zuccolo A."/>
            <person name="Fan C."/>
            <person name="Sebastian A."/>
            <person name="Kramer M."/>
            <person name="Spiegel L."/>
            <person name="Nascimento L."/>
            <person name="Zutavern T."/>
            <person name="Miller B."/>
            <person name="Ambroise C."/>
            <person name="Muller S."/>
            <person name="Spooner W."/>
            <person name="Narechania A."/>
            <person name="Ren L."/>
            <person name="Wei S."/>
            <person name="Kumari S."/>
            <person name="Faga B."/>
            <person name="Levy M.J."/>
            <person name="McMahan L."/>
            <person name="Van Buren P."/>
            <person name="Vaughn M.W."/>
            <person name="Ying K."/>
            <person name="Yeh C.-T."/>
            <person name="Emrich S.J."/>
            <person name="Jia Y."/>
            <person name="Kalyanaraman A."/>
            <person name="Hsia A.-P."/>
            <person name="Barbazuk W.B."/>
            <person name="Baucom R.S."/>
            <person name="Brutnell T.P."/>
            <person name="Carpita N.C."/>
            <person name="Chaparro C."/>
            <person name="Chia J.-M."/>
            <person name="Deragon J.-M."/>
            <person name="Estill J.C."/>
            <person name="Fu Y."/>
            <person name="Jeddeloh J.A."/>
            <person name="Han Y."/>
            <person name="Lee H."/>
            <person name="Li P."/>
            <person name="Lisch D.R."/>
            <person name="Liu S."/>
            <person name="Liu Z."/>
            <person name="Nagel D.H."/>
            <person name="McCann M.C."/>
            <person name="SanMiguel P."/>
            <person name="Myers A.M."/>
            <person name="Nettleton D."/>
            <person name="Nguyen J."/>
            <person name="Penning B.W."/>
            <person name="Ponnala L."/>
            <person name="Schneider K.L."/>
            <person name="Schwartz D.C."/>
            <person name="Sharma A."/>
            <person name="Soderlund C."/>
            <person name="Springer N.M."/>
            <person name="Sun Q."/>
            <person name="Wang H."/>
            <person name="Waterman M."/>
            <person name="Westerman R."/>
            <person name="Wolfgruber T.K."/>
            <person name="Yang L."/>
            <person name="Yu Y."/>
            <person name="Zhang L."/>
            <person name="Zhou S."/>
            <person name="Zhu Q."/>
            <person name="Bennetzen J.L."/>
            <person name="Dawe R.K."/>
            <person name="Jiang J."/>
            <person name="Jiang N."/>
            <person name="Presting G.G."/>
            <person name="Wessler S.R."/>
            <person name="Aluru S."/>
            <person name="Martienssen R.A."/>
            <person name="Clifton S.W."/>
            <person name="McCombie W.R."/>
            <person name="Wing R.A."/>
            <person name="Wilson R.K."/>
        </authorList>
    </citation>
    <scope>NUCLEOTIDE SEQUENCE [LARGE SCALE GENOMIC DNA]</scope>
    <source>
        <strain evidence="3">cv. B73</strain>
    </source>
</reference>
<feature type="compositionally biased region" description="Polar residues" evidence="1">
    <location>
        <begin position="183"/>
        <end position="201"/>
    </location>
</feature>
<organism evidence="2 3">
    <name type="scientific">Zea mays</name>
    <name type="common">Maize</name>
    <dbReference type="NCBI Taxonomy" id="4577"/>
    <lineage>
        <taxon>Eukaryota</taxon>
        <taxon>Viridiplantae</taxon>
        <taxon>Streptophyta</taxon>
        <taxon>Embryophyta</taxon>
        <taxon>Tracheophyta</taxon>
        <taxon>Spermatophyta</taxon>
        <taxon>Magnoliopsida</taxon>
        <taxon>Liliopsida</taxon>
        <taxon>Poales</taxon>
        <taxon>Poaceae</taxon>
        <taxon>PACMAD clade</taxon>
        <taxon>Panicoideae</taxon>
        <taxon>Andropogonodae</taxon>
        <taxon>Andropogoneae</taxon>
        <taxon>Tripsacinae</taxon>
        <taxon>Zea</taxon>
    </lineage>
</organism>
<keyword evidence="3" id="KW-1185">Reference proteome</keyword>
<dbReference type="AlphaFoldDB" id="A0A804PK12"/>
<dbReference type="Proteomes" id="UP000007305">
    <property type="component" value="Chromosome 5"/>
</dbReference>
<dbReference type="InterPro" id="IPR039273">
    <property type="entry name" value="TEPSIN"/>
</dbReference>
<name>A0A804PK12_MAIZE</name>
<feature type="compositionally biased region" description="Basic and acidic residues" evidence="1">
    <location>
        <begin position="202"/>
        <end position="220"/>
    </location>
</feature>
<sequence length="269" mass="29504">MLQSKSFVKKMKQGRIQKVTAQANVVVSRGAPPNPMALPDAVVASSQVIREHYLRDDIYCSFIPCTACAAAAEQKLGAAAAAILVVDTNVIDLLENPTIEDVVLLSVVLDEVKNKNLSVFKRIKALCINKARRFYVFANELHRDNSADSGQEDGGSREFEFKPHLNSQSSLWSKILYGTKMMTNDNGSTYRSPNLRRSLTTESERYGRYDPSEIQRESRASSDASKNAPSGPWGPTSSSTPTDDTSSSQPGIKTREERLLETIVTASGV</sequence>
<feature type="region of interest" description="Disordered" evidence="1">
    <location>
        <begin position="183"/>
        <end position="269"/>
    </location>
</feature>
<dbReference type="InParanoid" id="A0A804PK12"/>
<dbReference type="EnsemblPlants" id="Zm00001eb248030_T001">
    <property type="protein sequence ID" value="Zm00001eb248030_P001"/>
    <property type="gene ID" value="Zm00001eb248030"/>
</dbReference>
<proteinExistence type="predicted"/>
<dbReference type="Gramene" id="Zm00001eb248030_T001">
    <property type="protein sequence ID" value="Zm00001eb248030_P001"/>
    <property type="gene ID" value="Zm00001eb248030"/>
</dbReference>
<dbReference type="PANTHER" id="PTHR21514">
    <property type="entry name" value="AP-4 COMPLEX ACCESSORY SUBUNIT TEPSIN"/>
    <property type="match status" value="1"/>
</dbReference>
<evidence type="ECO:0008006" key="4">
    <source>
        <dbReference type="Google" id="ProtNLM"/>
    </source>
</evidence>
<feature type="compositionally biased region" description="Low complexity" evidence="1">
    <location>
        <begin position="229"/>
        <end position="248"/>
    </location>
</feature>
<reference evidence="2" key="2">
    <citation type="submission" date="2019-07" db="EMBL/GenBank/DDBJ databases">
        <authorList>
            <person name="Seetharam A."/>
            <person name="Woodhouse M."/>
            <person name="Cannon E."/>
        </authorList>
    </citation>
    <scope>NUCLEOTIDE SEQUENCE [LARGE SCALE GENOMIC DNA]</scope>
    <source>
        <strain evidence="2">cv. B73</strain>
    </source>
</reference>
<dbReference type="Gene3D" id="3.40.50.1010">
    <property type="entry name" value="5'-nuclease"/>
    <property type="match status" value="1"/>
</dbReference>
<accession>A0A804PK12</accession>
<protein>
    <recommendedName>
        <fullName evidence="4">PIN domain-containing protein</fullName>
    </recommendedName>
</protein>
<reference evidence="2" key="3">
    <citation type="submission" date="2021-05" db="UniProtKB">
        <authorList>
            <consortium name="EnsemblPlants"/>
        </authorList>
    </citation>
    <scope>IDENTIFICATION</scope>
    <source>
        <strain evidence="2">cv. B73</strain>
    </source>
</reference>
<evidence type="ECO:0000313" key="3">
    <source>
        <dbReference type="Proteomes" id="UP000007305"/>
    </source>
</evidence>